<dbReference type="GO" id="GO:0005506">
    <property type="term" value="F:iron ion binding"/>
    <property type="evidence" value="ECO:0007669"/>
    <property type="project" value="InterPro"/>
</dbReference>
<accession>A0A2D2AT72</accession>
<keyword evidence="5" id="KW-1003">Cell membrane</keyword>
<dbReference type="GO" id="GO:0005886">
    <property type="term" value="C:plasma membrane"/>
    <property type="evidence" value="ECO:0007669"/>
    <property type="project" value="UniProtKB-SubCell"/>
</dbReference>
<dbReference type="CDD" id="cd04191">
    <property type="entry name" value="Glucan_BSP_MdoH"/>
    <property type="match status" value="1"/>
</dbReference>
<organism evidence="14 15">
    <name type="scientific">Caulobacter mirabilis</name>
    <dbReference type="NCBI Taxonomy" id="69666"/>
    <lineage>
        <taxon>Bacteria</taxon>
        <taxon>Pseudomonadati</taxon>
        <taxon>Pseudomonadota</taxon>
        <taxon>Alphaproteobacteria</taxon>
        <taxon>Caulobacterales</taxon>
        <taxon>Caulobacteraceae</taxon>
        <taxon>Caulobacter</taxon>
    </lineage>
</organism>
<evidence type="ECO:0000256" key="5">
    <source>
        <dbReference type="ARBA" id="ARBA00022475"/>
    </source>
</evidence>
<feature type="domain" description="Glycosyltransferase 2-like" evidence="13">
    <location>
        <begin position="235"/>
        <end position="427"/>
    </location>
</feature>
<keyword evidence="9 12" id="KW-0812">Transmembrane</keyword>
<dbReference type="NCBIfam" id="NF003958">
    <property type="entry name" value="PRK05454.2-1"/>
    <property type="match status" value="1"/>
</dbReference>
<evidence type="ECO:0000256" key="8">
    <source>
        <dbReference type="ARBA" id="ARBA00022679"/>
    </source>
</evidence>
<keyword evidence="15" id="KW-1185">Reference proteome</keyword>
<evidence type="ECO:0000259" key="13">
    <source>
        <dbReference type="Pfam" id="PF13632"/>
    </source>
</evidence>
<keyword evidence="10 12" id="KW-1133">Transmembrane helix</keyword>
<evidence type="ECO:0000256" key="9">
    <source>
        <dbReference type="ARBA" id="ARBA00022692"/>
    </source>
</evidence>
<evidence type="ECO:0000256" key="11">
    <source>
        <dbReference type="ARBA" id="ARBA00023136"/>
    </source>
</evidence>
<dbReference type="Pfam" id="PF13632">
    <property type="entry name" value="Glyco_trans_2_3"/>
    <property type="match status" value="1"/>
</dbReference>
<dbReference type="KEGG" id="cmb:CSW64_01615"/>
<evidence type="ECO:0000256" key="1">
    <source>
        <dbReference type="ARBA" id="ARBA00004429"/>
    </source>
</evidence>
<dbReference type="Proteomes" id="UP000228945">
    <property type="component" value="Chromosome"/>
</dbReference>
<evidence type="ECO:0000256" key="10">
    <source>
        <dbReference type="ARBA" id="ARBA00022989"/>
    </source>
</evidence>
<name>A0A2D2AT72_9CAUL</name>
<feature type="transmembrane region" description="Helical" evidence="12">
    <location>
        <begin position="60"/>
        <end position="79"/>
    </location>
</feature>
<dbReference type="InterPro" id="IPR050321">
    <property type="entry name" value="Glycosyltr_2/OpgH_subfam"/>
</dbReference>
<dbReference type="OrthoDB" id="9775281at2"/>
<comment type="pathway">
    <text evidence="2">Glycan metabolism; osmoregulated periplasmic glucan (OPG) biosynthesis.</text>
</comment>
<dbReference type="GO" id="GO:0016705">
    <property type="term" value="F:oxidoreductase activity, acting on paired donors, with incorporation or reduction of molecular oxygen"/>
    <property type="evidence" value="ECO:0007669"/>
    <property type="project" value="InterPro"/>
</dbReference>
<sequence>MMIQTRGSDAELSPERPARAGSFFACTPRSAALAMPIQSLRRGEAPIAPLAAPNPRRNRLLAGAVGLSAVATSVMGVLLSPGGFGVLDGAVLVLFAILFAWTAFGFLSACLGWRLAWRTPARSGRGEPQPILFSRTAVLMPIYNEDPGRILAAAQALYEDLAALGVAELYDLYLLSDTRDERIAGDEAAGVIRLRARLPGDFRLYYRRRERNIDRKAGNIADWVRRHGGDYPFMLVLDADSLMTGDTIVRLTAAMEADPKLGLLQTSPEIVGAETLFGRLQQFATRAYGRMLAVGQNAWSGDEGNFWGHNAIIRTRAFAESAGLPHLPGRKPFGGHIMSHDFVEAALLRRAGWAVRMATDLHGSYEEAPPTLLDMAIRDRRWCQGNLQHAGVVGAAGLHWVSRLHLMRGILSYLASPLWLLLLCAGAGLWAAEASPTTMAGRTGPLAAWLFGLTMALLVIPKLLAASLILRDAAARRGFGGGLRVCLGVAVEMAVSTLIAPVTMLMQSAAVLDVLSGRDSGWGVQQRDAGRLSRREAWRTHRAHVLLGLVGAGLALALDPAVFWWTSPVHVGLVLSAPLSALLARVEAGGLAARLGLLATPEERLPPRVVARAAELRAAYDAEAPVRDEIARLFRAPVQTYALMNRRRTPSEWGDRMAA</sequence>
<dbReference type="Gene3D" id="3.90.550.10">
    <property type="entry name" value="Spore Coat Polysaccharide Biosynthesis Protein SpsA, Chain A"/>
    <property type="match status" value="1"/>
</dbReference>
<dbReference type="PANTHER" id="PTHR43867:SF5">
    <property type="entry name" value="GLUCANS BIOSYNTHESIS GLUCOSYLTRANSFERASE H"/>
    <property type="match status" value="1"/>
</dbReference>
<gene>
    <name evidence="14" type="ORF">CSW64_01615</name>
</gene>
<dbReference type="GO" id="GO:0016758">
    <property type="term" value="F:hexosyltransferase activity"/>
    <property type="evidence" value="ECO:0007669"/>
    <property type="project" value="TreeGrafter"/>
</dbReference>
<protein>
    <recommendedName>
        <fullName evidence="4">Glucans biosynthesis glucosyltransferase H</fullName>
    </recommendedName>
</protein>
<proteinExistence type="inferred from homology"/>
<dbReference type="AlphaFoldDB" id="A0A2D2AT72"/>
<keyword evidence="7" id="KW-0328">Glycosyltransferase</keyword>
<dbReference type="InterPro" id="IPR029044">
    <property type="entry name" value="Nucleotide-diphossugar_trans"/>
</dbReference>
<evidence type="ECO:0000256" key="3">
    <source>
        <dbReference type="ARBA" id="ARBA00009337"/>
    </source>
</evidence>
<feature type="transmembrane region" description="Helical" evidence="12">
    <location>
        <begin position="543"/>
        <end position="563"/>
    </location>
</feature>
<dbReference type="PANTHER" id="PTHR43867">
    <property type="entry name" value="CELLULOSE SYNTHASE CATALYTIC SUBUNIT A [UDP-FORMING]"/>
    <property type="match status" value="1"/>
</dbReference>
<dbReference type="InterPro" id="IPR017972">
    <property type="entry name" value="Cyt_P450_CS"/>
</dbReference>
<keyword evidence="11 12" id="KW-0472">Membrane</keyword>
<dbReference type="EMBL" id="CP024201">
    <property type="protein sequence ID" value="ATQ41199.1"/>
    <property type="molecule type" value="Genomic_DNA"/>
</dbReference>
<dbReference type="PROSITE" id="PS00086">
    <property type="entry name" value="CYTOCHROME_P450"/>
    <property type="match status" value="1"/>
</dbReference>
<feature type="transmembrane region" description="Helical" evidence="12">
    <location>
        <begin position="91"/>
        <end position="116"/>
    </location>
</feature>
<dbReference type="NCBIfam" id="NF003962">
    <property type="entry name" value="PRK05454.2-5"/>
    <property type="match status" value="1"/>
</dbReference>
<dbReference type="InterPro" id="IPR001173">
    <property type="entry name" value="Glyco_trans_2-like"/>
</dbReference>
<feature type="transmembrane region" description="Helical" evidence="12">
    <location>
        <begin position="446"/>
        <end position="470"/>
    </location>
</feature>
<evidence type="ECO:0000256" key="12">
    <source>
        <dbReference type="SAM" id="Phobius"/>
    </source>
</evidence>
<comment type="similarity">
    <text evidence="3">Belongs to the glycosyltransferase 2 family. OpgH subfamily.</text>
</comment>
<evidence type="ECO:0000256" key="2">
    <source>
        <dbReference type="ARBA" id="ARBA00005001"/>
    </source>
</evidence>
<keyword evidence="8 14" id="KW-0808">Transferase</keyword>
<dbReference type="SUPFAM" id="SSF53448">
    <property type="entry name" value="Nucleotide-diphospho-sugar transferases"/>
    <property type="match status" value="1"/>
</dbReference>
<evidence type="ECO:0000256" key="6">
    <source>
        <dbReference type="ARBA" id="ARBA00022519"/>
    </source>
</evidence>
<comment type="subcellular location">
    <subcellularLocation>
        <location evidence="1">Cell inner membrane</location>
        <topology evidence="1">Multi-pass membrane protein</topology>
    </subcellularLocation>
</comment>
<feature type="transmembrane region" description="Helical" evidence="12">
    <location>
        <begin position="410"/>
        <end position="431"/>
    </location>
</feature>
<evidence type="ECO:0000256" key="7">
    <source>
        <dbReference type="ARBA" id="ARBA00022676"/>
    </source>
</evidence>
<evidence type="ECO:0000313" key="14">
    <source>
        <dbReference type="EMBL" id="ATQ41199.1"/>
    </source>
</evidence>
<evidence type="ECO:0000313" key="15">
    <source>
        <dbReference type="Proteomes" id="UP000228945"/>
    </source>
</evidence>
<reference evidence="14 15" key="1">
    <citation type="submission" date="2017-10" db="EMBL/GenBank/DDBJ databases">
        <title>Genome sequence of Caulobacter mirabilis FWC38.</title>
        <authorList>
            <person name="Fiebig A."/>
            <person name="Crosson S."/>
        </authorList>
    </citation>
    <scope>NUCLEOTIDE SEQUENCE [LARGE SCALE GENOMIC DNA]</scope>
    <source>
        <strain evidence="14 15">FWC 38</strain>
    </source>
</reference>
<evidence type="ECO:0000256" key="4">
    <source>
        <dbReference type="ARBA" id="ARBA00020585"/>
    </source>
</evidence>
<keyword evidence="6" id="KW-0997">Cell inner membrane</keyword>